<dbReference type="Proteomes" id="UP000448292">
    <property type="component" value="Unassembled WGS sequence"/>
</dbReference>
<evidence type="ECO:0000313" key="2">
    <source>
        <dbReference type="Proteomes" id="UP000448292"/>
    </source>
</evidence>
<dbReference type="EMBL" id="QMIE01000001">
    <property type="protein sequence ID" value="TVM19745.1"/>
    <property type="molecule type" value="Genomic_DNA"/>
</dbReference>
<proteinExistence type="predicted"/>
<dbReference type="AlphaFoldDB" id="A0A7M3MIZ4"/>
<dbReference type="OrthoDB" id="9867381at2"/>
<accession>A0A7M3MIZ4</accession>
<protein>
    <submittedName>
        <fullName evidence="1">Uncharacterized protein</fullName>
    </submittedName>
</protein>
<keyword evidence="2" id="KW-1185">Reference proteome</keyword>
<organism evidence="1 2">
    <name type="scientific">Oceanidesulfovibrio indonesiensis</name>
    <dbReference type="NCBI Taxonomy" id="54767"/>
    <lineage>
        <taxon>Bacteria</taxon>
        <taxon>Pseudomonadati</taxon>
        <taxon>Thermodesulfobacteriota</taxon>
        <taxon>Desulfovibrionia</taxon>
        <taxon>Desulfovibrionales</taxon>
        <taxon>Desulfovibrionaceae</taxon>
        <taxon>Oceanidesulfovibrio</taxon>
    </lineage>
</organism>
<evidence type="ECO:0000313" key="1">
    <source>
        <dbReference type="EMBL" id="TVM19745.1"/>
    </source>
</evidence>
<reference evidence="1 2" key="1">
    <citation type="submission" date="2018-06" db="EMBL/GenBank/DDBJ databases">
        <title>Complete genome of Desulfovibrio indonesiensis P37SLT.</title>
        <authorList>
            <person name="Crispim J.S."/>
            <person name="Vidigal P.M.P."/>
            <person name="Silva L.C.F."/>
            <person name="Laguardia C.N."/>
            <person name="Araujo L.C."/>
            <person name="Dias R.S."/>
            <person name="Sousa M.P."/>
            <person name="Paula S.O."/>
            <person name="Silva C."/>
        </authorList>
    </citation>
    <scope>NUCLEOTIDE SEQUENCE [LARGE SCALE GENOMIC DNA]</scope>
    <source>
        <strain evidence="1 2">P37SLT</strain>
    </source>
</reference>
<dbReference type="RefSeq" id="WP_144301210.1">
    <property type="nucleotide sequence ID" value="NZ_QMIE01000001.1"/>
</dbReference>
<sequence length="89" mass="10084">MRMPHLMLIVVLFLGSITLLAHKPQGDHAFAEETIFMRSKNSDTGQQPPEDIMRLCREHAQAENIPEQDMNAYIEECAASRMVDEALAE</sequence>
<comment type="caution">
    <text evidence="1">The sequence shown here is derived from an EMBL/GenBank/DDBJ whole genome shotgun (WGS) entry which is preliminary data.</text>
</comment>
<name>A0A7M3MIZ4_9BACT</name>
<gene>
    <name evidence="1" type="ORF">DPQ33_00470</name>
</gene>